<feature type="region of interest" description="Disordered" evidence="1">
    <location>
        <begin position="25"/>
        <end position="48"/>
    </location>
</feature>
<proteinExistence type="predicted"/>
<dbReference type="OrthoDB" id="4020157at2759"/>
<dbReference type="HOGENOM" id="CLU_118184_0_0_1"/>
<feature type="compositionally biased region" description="Polar residues" evidence="1">
    <location>
        <begin position="25"/>
        <end position="38"/>
    </location>
</feature>
<evidence type="ECO:0000256" key="1">
    <source>
        <dbReference type="SAM" id="MobiDB-lite"/>
    </source>
</evidence>
<dbReference type="RefSeq" id="XP_001387936.1">
    <property type="nucleotide sequence ID" value="XM_001387899.1"/>
</dbReference>
<dbReference type="Proteomes" id="UP000002258">
    <property type="component" value="Chromosome 1"/>
</dbReference>
<dbReference type="GeneID" id="4851329"/>
<evidence type="ECO:0000313" key="3">
    <source>
        <dbReference type="Proteomes" id="UP000002258"/>
    </source>
</evidence>
<feature type="non-terminal residue" evidence="2">
    <location>
        <position position="1"/>
    </location>
</feature>
<evidence type="ECO:0000313" key="2">
    <source>
        <dbReference type="EMBL" id="EAZ63913.1"/>
    </source>
</evidence>
<dbReference type="eggNOG" id="ENOG502RQ9G">
    <property type="taxonomic scope" value="Eukaryota"/>
</dbReference>
<organism evidence="2 3">
    <name type="scientific">Scheffersomyces stipitis (strain ATCC 58785 / CBS 6054 / NBRC 10063 / NRRL Y-11545)</name>
    <name type="common">Yeast</name>
    <name type="synonym">Pichia stipitis</name>
    <dbReference type="NCBI Taxonomy" id="322104"/>
    <lineage>
        <taxon>Eukaryota</taxon>
        <taxon>Fungi</taxon>
        <taxon>Dikarya</taxon>
        <taxon>Ascomycota</taxon>
        <taxon>Saccharomycotina</taxon>
        <taxon>Pichiomycetes</taxon>
        <taxon>Debaryomycetaceae</taxon>
        <taxon>Scheffersomyces</taxon>
    </lineage>
</organism>
<protein>
    <submittedName>
        <fullName evidence="2">Uncharacterized protein</fullName>
    </submittedName>
</protein>
<dbReference type="KEGG" id="pic:PICST_51695"/>
<dbReference type="AlphaFoldDB" id="A3GGD0"/>
<name>A3GGD0_PICST</name>
<reference evidence="2 3" key="1">
    <citation type="journal article" date="2007" name="Nat. Biotechnol.">
        <title>Genome sequence of the lignocellulose-bioconverting and xylose-fermenting yeast Pichia stipitis.</title>
        <authorList>
            <person name="Jeffries T.W."/>
            <person name="Grigoriev I.V."/>
            <person name="Grimwood J."/>
            <person name="Laplaza J.M."/>
            <person name="Aerts A."/>
            <person name="Salamov A."/>
            <person name="Schmutz J."/>
            <person name="Lindquist E."/>
            <person name="Dehal P."/>
            <person name="Shapiro H."/>
            <person name="Jin Y.S."/>
            <person name="Passoth V."/>
            <person name="Richardson P.M."/>
        </authorList>
    </citation>
    <scope>NUCLEOTIDE SEQUENCE [LARGE SCALE GENOMIC DNA]</scope>
    <source>
        <strain evidence="3">ATCC 58785 / CBS 6054 / NBRC 10063 / NRRL Y-11545</strain>
    </source>
</reference>
<comment type="caution">
    <text evidence="2">The sequence shown here is derived from an EMBL/GenBank/DDBJ whole genome shotgun (WGS) entry which is preliminary data.</text>
</comment>
<dbReference type="OMA" id="WLEHYEE"/>
<keyword evidence="3" id="KW-1185">Reference proteome</keyword>
<sequence length="161" mass="19156">PRNVVDDLHEIQQERSVRMLKPLSTSSPIRQGLSSSSPIAPRNRTYHHHQDEIDSRCKTVNLRNKHNKLRQVRNQYKQDKIMLQRSRVNDLQFQEDFKKKYDLDYNEMVAGYDLDQLIEDERESEAQYAEIVAYERELEIMAMEEELEIAEMLEMMNIADA</sequence>
<accession>A3GGD0</accession>
<dbReference type="InParanoid" id="A3GGD0"/>
<dbReference type="EMBL" id="AAVQ01000001">
    <property type="protein sequence ID" value="EAZ63913.1"/>
    <property type="molecule type" value="Genomic_DNA"/>
</dbReference>
<gene>
    <name evidence="2" type="ORF">PICST_51695</name>
</gene>